<sequence>MELAAKLKLNTSSELITKHGVILEKTERAFEELGVLNPAIYQDGNNVHMFYRAAKRGNFSTIGYCRFEGPTTLVERKTEPIFIPEYIYEIHGVEDPRITKIDDLFYMTYVTYDGLNACGALATSKDLKTFKKKGIITPRFILNEFTNLIRKHLQNPKIAKILAFNVERHYPLTETLKDSLYVWDKNVVLFPKKINGKFVALHRLFPSIQIITFENKKDLTVDFWKDYLKNLPDYIVMEPKYDHETSHIGPGAPPIETPDGWLLIYHSAERREKGLVYHASAVLLDLQNPQKVLARLPKPIITPSEYYERHGYVNYVVFPTGTAIFDDQLYIYYGAADDKIAVASLNLNDLLTELKQNPHENDIK</sequence>
<evidence type="ECO:0000256" key="3">
    <source>
        <dbReference type="ARBA" id="ARBA00024356"/>
    </source>
</evidence>
<dbReference type="PANTHER" id="PTHR34106">
    <property type="entry name" value="GLYCOSIDASE"/>
    <property type="match status" value="1"/>
</dbReference>
<keyword evidence="2" id="KW-0808">Transferase</keyword>
<comment type="caution">
    <text evidence="4">The sequence shown here is derived from an EMBL/GenBank/DDBJ whole genome shotgun (WGS) entry which is preliminary data.</text>
</comment>
<gene>
    <name evidence="4" type="ORF">LNP81_22215</name>
</gene>
<evidence type="ECO:0000256" key="2">
    <source>
        <dbReference type="ARBA" id="ARBA00022679"/>
    </source>
</evidence>
<dbReference type="CDD" id="cd18614">
    <property type="entry name" value="GH130"/>
    <property type="match status" value="1"/>
</dbReference>
<organism evidence="4 5">
    <name type="scientific">Flavobacterium piscisymbiosum</name>
    <dbReference type="NCBI Taxonomy" id="2893753"/>
    <lineage>
        <taxon>Bacteria</taxon>
        <taxon>Pseudomonadati</taxon>
        <taxon>Bacteroidota</taxon>
        <taxon>Flavobacteriia</taxon>
        <taxon>Flavobacteriales</taxon>
        <taxon>Flavobacteriaceae</taxon>
        <taxon>Flavobacterium</taxon>
    </lineage>
</organism>
<evidence type="ECO:0000313" key="4">
    <source>
        <dbReference type="EMBL" id="MCC9065718.1"/>
    </source>
</evidence>
<dbReference type="PANTHER" id="PTHR34106:SF5">
    <property type="entry name" value="GLYCOSIDASE"/>
    <property type="match status" value="1"/>
</dbReference>
<reference evidence="4" key="1">
    <citation type="submission" date="2021-11" db="EMBL/GenBank/DDBJ databases">
        <title>Description of novel Flavobacterium species.</title>
        <authorList>
            <person name="Saticioglu I.B."/>
            <person name="Ay H."/>
            <person name="Altun S."/>
            <person name="Duman M."/>
        </authorList>
    </citation>
    <scope>NUCLEOTIDE SEQUENCE</scope>
    <source>
        <strain evidence="4">F-30</strain>
    </source>
</reference>
<keyword evidence="5" id="KW-1185">Reference proteome</keyword>
<dbReference type="SUPFAM" id="SSF75005">
    <property type="entry name" value="Arabinanase/levansucrase/invertase"/>
    <property type="match status" value="1"/>
</dbReference>
<accession>A0ABS8MK32</accession>
<protein>
    <submittedName>
        <fullName evidence="4">Pesticidal protein Cry7Aa</fullName>
    </submittedName>
</protein>
<dbReference type="InterPro" id="IPR023296">
    <property type="entry name" value="Glyco_hydro_beta-prop_sf"/>
</dbReference>
<dbReference type="Gene3D" id="2.115.10.20">
    <property type="entry name" value="Glycosyl hydrolase domain, family 43"/>
    <property type="match status" value="1"/>
</dbReference>
<dbReference type="RefSeq" id="WP_230039468.1">
    <property type="nucleotide sequence ID" value="NZ_JAJJMM010000001.1"/>
</dbReference>
<evidence type="ECO:0000256" key="1">
    <source>
        <dbReference type="ARBA" id="ARBA00022676"/>
    </source>
</evidence>
<keyword evidence="1" id="KW-0328">Glycosyltransferase</keyword>
<dbReference type="InterPro" id="IPR007184">
    <property type="entry name" value="Mannoside_phosphorylase"/>
</dbReference>
<evidence type="ECO:0000313" key="5">
    <source>
        <dbReference type="Proteomes" id="UP001430679"/>
    </source>
</evidence>
<dbReference type="EMBL" id="JAJJMM010000001">
    <property type="protein sequence ID" value="MCC9065718.1"/>
    <property type="molecule type" value="Genomic_DNA"/>
</dbReference>
<dbReference type="Proteomes" id="UP001430679">
    <property type="component" value="Unassembled WGS sequence"/>
</dbReference>
<dbReference type="Pfam" id="PF04041">
    <property type="entry name" value="Glyco_hydro_130"/>
    <property type="match status" value="1"/>
</dbReference>
<proteinExistence type="inferred from homology"/>
<comment type="similarity">
    <text evidence="3">Belongs to the glycosyl hydrolase 130 family.</text>
</comment>
<name>A0ABS8MK32_9FLAO</name>
<dbReference type="PIRSF" id="PIRSF016202">
    <property type="entry name" value="PH1107"/>
    <property type="match status" value="1"/>
</dbReference>